<dbReference type="GO" id="GO:0032977">
    <property type="term" value="F:membrane insertase activity"/>
    <property type="evidence" value="ECO:0007669"/>
    <property type="project" value="InterPro"/>
</dbReference>
<dbReference type="OrthoDB" id="1111532at2759"/>
<feature type="transmembrane region" description="Helical" evidence="6">
    <location>
        <begin position="30"/>
        <end position="50"/>
    </location>
</feature>
<dbReference type="InterPro" id="IPR001708">
    <property type="entry name" value="YidC/ALB3/OXA1/COX18"/>
</dbReference>
<evidence type="ECO:0000256" key="4">
    <source>
        <dbReference type="ARBA" id="ARBA00022989"/>
    </source>
</evidence>
<keyword evidence="3 6" id="KW-0812">Transmembrane</keyword>
<feature type="transmembrane region" description="Helical" evidence="6">
    <location>
        <begin position="105"/>
        <end position="127"/>
    </location>
</feature>
<sequence length="267" mass="30749">MEYLHPPVYSRVYCVQHVINAIHDLTGLNWSMSVVLTALLASGLMYPVSVHIQRQVWLLKNLRMRIQKVRRVIETYDGPIDLADLENKILETELRIKFGLCGLSYVLLCYLYLSIPMFCITGISYVAKITPELESGGILWFTDLSTMDNYFYVLPLVTALTFWFTSKVPTTILSRMKELPLYCIFFIVAQTALKFKPAVYFLLIAYKISLYTLHLMCRSKQIAKLSKSMGMPMPYVPVTAFDQERIMAGMITIMGVFIDEFTKKDKK</sequence>
<comment type="subcellular location">
    <subcellularLocation>
        <location evidence="1">Membrane</location>
        <topology evidence="1">Multi-pass membrane protein</topology>
    </subcellularLocation>
</comment>
<feature type="transmembrane region" description="Helical" evidence="6">
    <location>
        <begin position="176"/>
        <end position="193"/>
    </location>
</feature>
<dbReference type="GO" id="GO:0032979">
    <property type="term" value="P:protein insertion into mitochondrial inner membrane from matrix"/>
    <property type="evidence" value="ECO:0007669"/>
    <property type="project" value="TreeGrafter"/>
</dbReference>
<dbReference type="PANTHER" id="PTHR12428:SF49">
    <property type="entry name" value="OXAA_YIDC-LIKE MEMBRANE INSERTION PROTEIN"/>
    <property type="match status" value="1"/>
</dbReference>
<dbReference type="PANTHER" id="PTHR12428">
    <property type="entry name" value="OXA1"/>
    <property type="match status" value="1"/>
</dbReference>
<dbReference type="Proteomes" id="UP000504610">
    <property type="component" value="Chromosome 6"/>
</dbReference>
<evidence type="ECO:0000313" key="7">
    <source>
        <dbReference type="Proteomes" id="UP000504610"/>
    </source>
</evidence>
<evidence type="ECO:0000256" key="2">
    <source>
        <dbReference type="ARBA" id="ARBA00010583"/>
    </source>
</evidence>
<evidence type="ECO:0000313" key="9">
    <source>
        <dbReference type="RefSeq" id="XP_056844409.1"/>
    </source>
</evidence>
<keyword evidence="7" id="KW-1185">Reference proteome</keyword>
<dbReference type="RefSeq" id="XP_018438537.2">
    <property type="nucleotide sequence ID" value="XM_018583035.2"/>
</dbReference>
<accession>A0A6J0JS67</accession>
<dbReference type="RefSeq" id="XP_056844409.1">
    <property type="nucleotide sequence ID" value="XM_056988429.1"/>
</dbReference>
<evidence type="ECO:0000313" key="8">
    <source>
        <dbReference type="RefSeq" id="XP_018438537.2"/>
    </source>
</evidence>
<dbReference type="GO" id="GO:0005743">
    <property type="term" value="C:mitochondrial inner membrane"/>
    <property type="evidence" value="ECO:0007669"/>
    <property type="project" value="TreeGrafter"/>
</dbReference>
<name>A0A6J0JS67_RAPSA</name>
<evidence type="ECO:0000256" key="1">
    <source>
        <dbReference type="ARBA" id="ARBA00004141"/>
    </source>
</evidence>
<dbReference type="AlphaFoldDB" id="A0A6J0JS67"/>
<feature type="transmembrane region" description="Helical" evidence="6">
    <location>
        <begin position="147"/>
        <end position="164"/>
    </location>
</feature>
<feature type="transmembrane region" description="Helical" evidence="6">
    <location>
        <begin position="199"/>
        <end position="217"/>
    </location>
</feature>
<reference evidence="7" key="1">
    <citation type="journal article" date="2019" name="Database">
        <title>The radish genome database (RadishGD): an integrated information resource for radish genomics.</title>
        <authorList>
            <person name="Yu H.J."/>
            <person name="Baek S."/>
            <person name="Lee Y.J."/>
            <person name="Cho A."/>
            <person name="Mun J.H."/>
        </authorList>
    </citation>
    <scope>NUCLEOTIDE SEQUENCE [LARGE SCALE GENOMIC DNA]</scope>
    <source>
        <strain evidence="7">cv. WK10039</strain>
    </source>
</reference>
<dbReference type="GeneID" id="108810968"/>
<evidence type="ECO:0000256" key="6">
    <source>
        <dbReference type="SAM" id="Phobius"/>
    </source>
</evidence>
<proteinExistence type="inferred from homology"/>
<keyword evidence="4 6" id="KW-1133">Transmembrane helix</keyword>
<dbReference type="RefSeq" id="XP_056844410.1">
    <property type="nucleotide sequence ID" value="XM_056988430.1"/>
</dbReference>
<protein>
    <submittedName>
        <fullName evidence="8 9">Mitochondrial inner membrane protein OXA1-like</fullName>
    </submittedName>
</protein>
<reference evidence="8 9" key="2">
    <citation type="submission" date="2025-04" db="UniProtKB">
        <authorList>
            <consortium name="RefSeq"/>
        </authorList>
    </citation>
    <scope>IDENTIFICATION</scope>
    <source>
        <tissue evidence="8 9">Leaf</tissue>
    </source>
</reference>
<keyword evidence="5 6" id="KW-0472">Membrane</keyword>
<organism evidence="7 8">
    <name type="scientific">Raphanus sativus</name>
    <name type="common">Radish</name>
    <name type="synonym">Raphanus raphanistrum var. sativus</name>
    <dbReference type="NCBI Taxonomy" id="3726"/>
    <lineage>
        <taxon>Eukaryota</taxon>
        <taxon>Viridiplantae</taxon>
        <taxon>Streptophyta</taxon>
        <taxon>Embryophyta</taxon>
        <taxon>Tracheophyta</taxon>
        <taxon>Spermatophyta</taxon>
        <taxon>Magnoliopsida</taxon>
        <taxon>eudicotyledons</taxon>
        <taxon>Gunneridae</taxon>
        <taxon>Pentapetalae</taxon>
        <taxon>rosids</taxon>
        <taxon>malvids</taxon>
        <taxon>Brassicales</taxon>
        <taxon>Brassicaceae</taxon>
        <taxon>Brassiceae</taxon>
        <taxon>Raphanus</taxon>
    </lineage>
</organism>
<gene>
    <name evidence="8 9 10" type="primary">LOC108810968</name>
</gene>
<comment type="similarity">
    <text evidence="2">Belongs to the OXA1/ALB3/YidC (TC 2.A.9.2) family.</text>
</comment>
<evidence type="ECO:0000256" key="3">
    <source>
        <dbReference type="ARBA" id="ARBA00022692"/>
    </source>
</evidence>
<evidence type="ECO:0000313" key="10">
    <source>
        <dbReference type="RefSeq" id="XP_056844410.1"/>
    </source>
</evidence>
<dbReference type="KEGG" id="rsz:108810968"/>
<evidence type="ECO:0000256" key="5">
    <source>
        <dbReference type="ARBA" id="ARBA00023136"/>
    </source>
</evidence>